<dbReference type="PANTHER" id="PTHR30543:SF21">
    <property type="entry name" value="NAD(P)H-DEPENDENT FMN REDUCTASE LOT6"/>
    <property type="match status" value="1"/>
</dbReference>
<sequence length="180" mass="19077">MSDTSIHLAVVVGSVRDGRFGPVVAQWFAERARQRPELVVDVVDLLETGAGPAFADRIGAADAVVIVTPEYNHSFPGPLKTAIDETGGQWRGKPVGFVAYGGLSGGLRAVEQLRPVLAELHAVGLRDTVSFHGAAAAFDASGRPREDSADAAATVLLDAVVWWARTLRRAREEHAEGALT</sequence>
<dbReference type="Proteomes" id="UP001500928">
    <property type="component" value="Unassembled WGS sequence"/>
</dbReference>
<dbReference type="PANTHER" id="PTHR30543">
    <property type="entry name" value="CHROMATE REDUCTASE"/>
    <property type="match status" value="1"/>
</dbReference>
<name>A0ABP9APT6_9PSEU</name>
<evidence type="ECO:0000313" key="3">
    <source>
        <dbReference type="Proteomes" id="UP001500928"/>
    </source>
</evidence>
<dbReference type="EMBL" id="BAABHO010000010">
    <property type="protein sequence ID" value="GAA4783603.1"/>
    <property type="molecule type" value="Genomic_DNA"/>
</dbReference>
<keyword evidence="3" id="KW-1185">Reference proteome</keyword>
<organism evidence="2 3">
    <name type="scientific">Actinomycetospora chlora</name>
    <dbReference type="NCBI Taxonomy" id="663608"/>
    <lineage>
        <taxon>Bacteria</taxon>
        <taxon>Bacillati</taxon>
        <taxon>Actinomycetota</taxon>
        <taxon>Actinomycetes</taxon>
        <taxon>Pseudonocardiales</taxon>
        <taxon>Pseudonocardiaceae</taxon>
        <taxon>Actinomycetospora</taxon>
    </lineage>
</organism>
<comment type="caution">
    <text evidence="2">The sequence shown here is derived from an EMBL/GenBank/DDBJ whole genome shotgun (WGS) entry which is preliminary data.</text>
</comment>
<dbReference type="Gene3D" id="3.40.50.360">
    <property type="match status" value="1"/>
</dbReference>
<gene>
    <name evidence="2" type="ORF">GCM10023200_16330</name>
</gene>
<feature type="domain" description="NADPH-dependent FMN reductase-like" evidence="1">
    <location>
        <begin position="8"/>
        <end position="134"/>
    </location>
</feature>
<evidence type="ECO:0000313" key="2">
    <source>
        <dbReference type="EMBL" id="GAA4783603.1"/>
    </source>
</evidence>
<dbReference type="SUPFAM" id="SSF52218">
    <property type="entry name" value="Flavoproteins"/>
    <property type="match status" value="1"/>
</dbReference>
<protein>
    <submittedName>
        <fullName evidence="2">NAD(P)H-dependent oxidoreductase</fullName>
    </submittedName>
</protein>
<reference evidence="3" key="1">
    <citation type="journal article" date="2019" name="Int. J. Syst. Evol. Microbiol.">
        <title>The Global Catalogue of Microorganisms (GCM) 10K type strain sequencing project: providing services to taxonomists for standard genome sequencing and annotation.</title>
        <authorList>
            <consortium name="The Broad Institute Genomics Platform"/>
            <consortium name="The Broad Institute Genome Sequencing Center for Infectious Disease"/>
            <person name="Wu L."/>
            <person name="Ma J."/>
        </authorList>
    </citation>
    <scope>NUCLEOTIDE SEQUENCE [LARGE SCALE GENOMIC DNA]</scope>
    <source>
        <strain evidence="3">JCM 17979</strain>
    </source>
</reference>
<accession>A0ABP9APT6</accession>
<dbReference type="InterPro" id="IPR029039">
    <property type="entry name" value="Flavoprotein-like_sf"/>
</dbReference>
<dbReference type="InterPro" id="IPR005025">
    <property type="entry name" value="FMN_Rdtase-like_dom"/>
</dbReference>
<evidence type="ECO:0000259" key="1">
    <source>
        <dbReference type="Pfam" id="PF03358"/>
    </source>
</evidence>
<dbReference type="Pfam" id="PF03358">
    <property type="entry name" value="FMN_red"/>
    <property type="match status" value="1"/>
</dbReference>
<dbReference type="RefSeq" id="WP_345412822.1">
    <property type="nucleotide sequence ID" value="NZ_BAABHO010000010.1"/>
</dbReference>
<dbReference type="InterPro" id="IPR050712">
    <property type="entry name" value="NAD(P)H-dep_reductase"/>
</dbReference>
<proteinExistence type="predicted"/>